<dbReference type="SUPFAM" id="SSF101908">
    <property type="entry name" value="Putative isomerase YbhE"/>
    <property type="match status" value="1"/>
</dbReference>
<dbReference type="STRING" id="477690.SAMN05216474_2984"/>
<accession>A0A1I7BQ32</accession>
<dbReference type="EMBL" id="FPAS01000006">
    <property type="protein sequence ID" value="SFT89253.1"/>
    <property type="molecule type" value="Genomic_DNA"/>
</dbReference>
<evidence type="ECO:0000313" key="1">
    <source>
        <dbReference type="EMBL" id="SFT89253.1"/>
    </source>
</evidence>
<proteinExistence type="predicted"/>
<evidence type="ECO:0000313" key="2">
    <source>
        <dbReference type="Proteomes" id="UP000236454"/>
    </source>
</evidence>
<protein>
    <submittedName>
        <fullName evidence="1">Uncharacterized conserved protein</fullName>
    </submittedName>
</protein>
<gene>
    <name evidence="1" type="ORF">SAMN05216474_2984</name>
</gene>
<dbReference type="Pfam" id="PF08309">
    <property type="entry name" value="LVIVD"/>
    <property type="match status" value="2"/>
</dbReference>
<dbReference type="Proteomes" id="UP000236454">
    <property type="component" value="Unassembled WGS sequence"/>
</dbReference>
<reference evidence="1 2" key="1">
    <citation type="submission" date="2016-10" db="EMBL/GenBank/DDBJ databases">
        <authorList>
            <person name="de Groot N.N."/>
        </authorList>
    </citation>
    <scope>NUCLEOTIDE SEQUENCE [LARGE SCALE GENOMIC DNA]</scope>
    <source>
        <strain evidence="1 2">CGMCC 1.7005</strain>
    </source>
</reference>
<dbReference type="OrthoDB" id="1521841at2"/>
<dbReference type="InterPro" id="IPR013211">
    <property type="entry name" value="LVIVD"/>
</dbReference>
<name>A0A1I7BQ32_9FLAO</name>
<keyword evidence="2" id="KW-1185">Reference proteome</keyword>
<dbReference type="AlphaFoldDB" id="A0A1I7BQ32"/>
<organism evidence="1 2">
    <name type="scientific">Lishizhenia tianjinensis</name>
    <dbReference type="NCBI Taxonomy" id="477690"/>
    <lineage>
        <taxon>Bacteria</taxon>
        <taxon>Pseudomonadati</taxon>
        <taxon>Bacteroidota</taxon>
        <taxon>Flavobacteriia</taxon>
        <taxon>Flavobacteriales</taxon>
        <taxon>Crocinitomicaceae</taxon>
        <taxon>Lishizhenia</taxon>
    </lineage>
</organism>
<sequence>MKKILFISLALVLFTACKDKVFHEHMANVPIYEDFETFRSSIAFESSRDIEKQTGIYAWNQYLFVVEENEGIHFINNTNPSSPQKIGFLNVRGCTGLAIKNDRLYVNNLIDIAVVDVSNINQPTVISRLESVFPQNYPTGDNNYAYKQPDPEKGVVIGWEVQQVKEEVSQVNNYYSFEAMDALVSNQSIATGGSTNASVSGSITKFAVINDYLYIMNNRDLVPINISDPMNLVSSAPIRIWMNVETLFPHDDKLYMGTTTGMMIYATTTPTAPNHLGTMFHATACDPVVVQGDYAYVTVRTGTTCMGDLNQLDVVNISNPSNPTVQATFQMTNPHGLGVKDDVLYICDGSDGLKVFDNTNPLDAGNQLISNFTSIQAIDIIPLGDLAIVLTTDGVYQYDCSDVQNIQYLSKIQ</sequence>
<dbReference type="PROSITE" id="PS51257">
    <property type="entry name" value="PROKAR_LIPOPROTEIN"/>
    <property type="match status" value="1"/>
</dbReference>
<dbReference type="RefSeq" id="WP_090252673.1">
    <property type="nucleotide sequence ID" value="NZ_FPAS01000006.1"/>
</dbReference>